<feature type="region of interest" description="Disordered" evidence="5">
    <location>
        <begin position="179"/>
        <end position="552"/>
    </location>
</feature>
<dbReference type="Pfam" id="PF09507">
    <property type="entry name" value="CDC27"/>
    <property type="match status" value="1"/>
</dbReference>
<dbReference type="GO" id="GO:1904161">
    <property type="term" value="P:DNA synthesis involved in UV-damage excision repair"/>
    <property type="evidence" value="ECO:0007669"/>
    <property type="project" value="TreeGrafter"/>
</dbReference>
<feature type="compositionally biased region" description="Polar residues" evidence="5">
    <location>
        <begin position="216"/>
        <end position="227"/>
    </location>
</feature>
<dbReference type="GO" id="GO:0043625">
    <property type="term" value="C:delta DNA polymerase complex"/>
    <property type="evidence" value="ECO:0007669"/>
    <property type="project" value="InterPro"/>
</dbReference>
<protein>
    <recommendedName>
        <fullName evidence="2">DNA polymerase delta subunit 3</fullName>
    </recommendedName>
</protein>
<evidence type="ECO:0000313" key="7">
    <source>
        <dbReference type="Proteomes" id="UP000053647"/>
    </source>
</evidence>
<dbReference type="InterPro" id="IPR041913">
    <property type="entry name" value="POLD3_sf"/>
</dbReference>
<comment type="subcellular location">
    <subcellularLocation>
        <location evidence="1">Nucleus</location>
    </subcellularLocation>
</comment>
<feature type="compositionally biased region" description="Acidic residues" evidence="5">
    <location>
        <begin position="405"/>
        <end position="419"/>
    </location>
</feature>
<organism evidence="6 7">
    <name type="scientific">Paxillus involutus ATCC 200175</name>
    <dbReference type="NCBI Taxonomy" id="664439"/>
    <lineage>
        <taxon>Eukaryota</taxon>
        <taxon>Fungi</taxon>
        <taxon>Dikarya</taxon>
        <taxon>Basidiomycota</taxon>
        <taxon>Agaricomycotina</taxon>
        <taxon>Agaricomycetes</taxon>
        <taxon>Agaricomycetidae</taxon>
        <taxon>Boletales</taxon>
        <taxon>Paxilineae</taxon>
        <taxon>Paxillaceae</taxon>
        <taxon>Paxillus</taxon>
    </lineage>
</organism>
<dbReference type="Gene3D" id="3.90.1030.20">
    <property type="entry name" value="DNA polymerase delta, p66 (Cdc27) subunit, wHTH domain"/>
    <property type="match status" value="1"/>
</dbReference>
<name>A0A0C9SV52_PAXIN</name>
<accession>A0A0C9SV52</accession>
<evidence type="ECO:0000256" key="5">
    <source>
        <dbReference type="SAM" id="MobiDB-lite"/>
    </source>
</evidence>
<dbReference type="EMBL" id="KN819355">
    <property type="protein sequence ID" value="KIJ13134.1"/>
    <property type="molecule type" value="Genomic_DNA"/>
</dbReference>
<dbReference type="OrthoDB" id="514823at2759"/>
<dbReference type="Proteomes" id="UP000053647">
    <property type="component" value="Unassembled WGS sequence"/>
</dbReference>
<keyword evidence="7" id="KW-1185">Reference proteome</keyword>
<keyword evidence="3" id="KW-0235">DNA replication</keyword>
<reference evidence="7" key="2">
    <citation type="submission" date="2015-01" db="EMBL/GenBank/DDBJ databases">
        <title>Evolutionary Origins and Diversification of the Mycorrhizal Mutualists.</title>
        <authorList>
            <consortium name="DOE Joint Genome Institute"/>
            <consortium name="Mycorrhizal Genomics Consortium"/>
            <person name="Kohler A."/>
            <person name="Kuo A."/>
            <person name="Nagy L.G."/>
            <person name="Floudas D."/>
            <person name="Copeland A."/>
            <person name="Barry K.W."/>
            <person name="Cichocki N."/>
            <person name="Veneault-Fourrey C."/>
            <person name="LaButti K."/>
            <person name="Lindquist E.A."/>
            <person name="Lipzen A."/>
            <person name="Lundell T."/>
            <person name="Morin E."/>
            <person name="Murat C."/>
            <person name="Riley R."/>
            <person name="Ohm R."/>
            <person name="Sun H."/>
            <person name="Tunlid A."/>
            <person name="Henrissat B."/>
            <person name="Grigoriev I.V."/>
            <person name="Hibbett D.S."/>
            <person name="Martin F."/>
        </authorList>
    </citation>
    <scope>NUCLEOTIDE SEQUENCE [LARGE SCALE GENOMIC DNA]</scope>
    <source>
        <strain evidence="7">ATCC 200175</strain>
    </source>
</reference>
<proteinExistence type="predicted"/>
<evidence type="ECO:0000313" key="6">
    <source>
        <dbReference type="EMBL" id="KIJ13134.1"/>
    </source>
</evidence>
<feature type="compositionally biased region" description="Basic and acidic residues" evidence="5">
    <location>
        <begin position="247"/>
        <end position="272"/>
    </location>
</feature>
<dbReference type="GO" id="GO:0006271">
    <property type="term" value="P:DNA strand elongation involved in DNA replication"/>
    <property type="evidence" value="ECO:0007669"/>
    <property type="project" value="TreeGrafter"/>
</dbReference>
<dbReference type="PANTHER" id="PTHR17598">
    <property type="entry name" value="DNA POLYMERASE DELTA SUBUNIT 3"/>
    <property type="match status" value="1"/>
</dbReference>
<sequence length="552" mass="60279">MTTTQATDFLAKELFIKRSVVTFRSLSRELDIHVNEAKNELAAYYEATRDTSSPAVPTYLVSGDVPASTYHTRSNGHASTPDPDFDMDLEFEEDREDPDVVYESKVMLVDARVLQETMAQLSRVHSVHIYSLSPSRLGDAGLICAANIRVRNADVKGGIESFPIVGKITGSHVKMKAGAGRRIAASSSKTTLDAPVKVPPKAAPPAKSEQPPKSKTISSEMNEQTSAKVLLPKTESKDKLKPSGKLDWSKAKSKEKEPVVVKTKEAKVKVEPKPTMIISNEPTTSKKSGPAPKTLVSKPTHSAPARSEAQERGTKRKSRSLSDSEPESLSIKAKPAVASKSSNVKKEVVDSDDEEETDVRIPGRRRQKGKNNATSDSEMSLRAMMDIDDEQFARGTRVSKVRPETEDEDESQVEAEEEVTAPPGTSDGEDLEDEPIVPQKKRKQRKAVPVGSNGLKKRRVLKSRTTTDAKGYMQTEDYSSYESVEEEEEAAPLKPKGKKKVVEAKAEEPKPKAIAKEVAPSKAKVKTAPKPRGGASKRGGLHNFFGPDKGKK</sequence>
<dbReference type="GO" id="GO:0006297">
    <property type="term" value="P:nucleotide-excision repair, DNA gap filling"/>
    <property type="evidence" value="ECO:0007669"/>
    <property type="project" value="TreeGrafter"/>
</dbReference>
<keyword evidence="4" id="KW-0539">Nucleus</keyword>
<dbReference type="PANTHER" id="PTHR17598:SF13">
    <property type="entry name" value="DNA POLYMERASE DELTA SUBUNIT 3"/>
    <property type="match status" value="1"/>
</dbReference>
<dbReference type="InterPro" id="IPR019038">
    <property type="entry name" value="POLD3"/>
</dbReference>
<reference evidence="6 7" key="1">
    <citation type="submission" date="2014-06" db="EMBL/GenBank/DDBJ databases">
        <authorList>
            <consortium name="DOE Joint Genome Institute"/>
            <person name="Kuo A."/>
            <person name="Kohler A."/>
            <person name="Nagy L.G."/>
            <person name="Floudas D."/>
            <person name="Copeland A."/>
            <person name="Barry K.W."/>
            <person name="Cichocki N."/>
            <person name="Veneault-Fourrey C."/>
            <person name="LaButti K."/>
            <person name="Lindquist E.A."/>
            <person name="Lipzen A."/>
            <person name="Lundell T."/>
            <person name="Morin E."/>
            <person name="Murat C."/>
            <person name="Sun H."/>
            <person name="Tunlid A."/>
            <person name="Henrissat B."/>
            <person name="Grigoriev I.V."/>
            <person name="Hibbett D.S."/>
            <person name="Martin F."/>
            <person name="Nordberg H.P."/>
            <person name="Cantor M.N."/>
            <person name="Hua S.X."/>
        </authorList>
    </citation>
    <scope>NUCLEOTIDE SEQUENCE [LARGE SCALE GENOMIC DNA]</scope>
    <source>
        <strain evidence="6 7">ATCC 200175</strain>
    </source>
</reference>
<dbReference type="AlphaFoldDB" id="A0A0C9SV52"/>
<feature type="compositionally biased region" description="Basic and acidic residues" evidence="5">
    <location>
        <begin position="500"/>
        <end position="515"/>
    </location>
</feature>
<feature type="compositionally biased region" description="Low complexity" evidence="5">
    <location>
        <begin position="204"/>
        <end position="215"/>
    </location>
</feature>
<dbReference type="HOGENOM" id="CLU_023879_0_0_1"/>
<feature type="compositionally biased region" description="Low complexity" evidence="5">
    <location>
        <begin position="332"/>
        <end position="342"/>
    </location>
</feature>
<evidence type="ECO:0000256" key="2">
    <source>
        <dbReference type="ARBA" id="ARBA00017589"/>
    </source>
</evidence>
<evidence type="ECO:0000256" key="4">
    <source>
        <dbReference type="ARBA" id="ARBA00023242"/>
    </source>
</evidence>
<evidence type="ECO:0000256" key="1">
    <source>
        <dbReference type="ARBA" id="ARBA00004123"/>
    </source>
</evidence>
<gene>
    <name evidence="6" type="ORF">PAXINDRAFT_170721</name>
</gene>
<feature type="compositionally biased region" description="Polar residues" evidence="5">
    <location>
        <begin position="277"/>
        <end position="287"/>
    </location>
</feature>
<evidence type="ECO:0000256" key="3">
    <source>
        <dbReference type="ARBA" id="ARBA00022705"/>
    </source>
</evidence>
<dbReference type="GO" id="GO:0003887">
    <property type="term" value="F:DNA-directed DNA polymerase activity"/>
    <property type="evidence" value="ECO:0007669"/>
    <property type="project" value="TreeGrafter"/>
</dbReference>
<feature type="compositionally biased region" description="Low complexity" evidence="5">
    <location>
        <begin position="179"/>
        <end position="196"/>
    </location>
</feature>